<dbReference type="PROSITE" id="PS51186">
    <property type="entry name" value="GNAT"/>
    <property type="match status" value="1"/>
</dbReference>
<sequence>MTAGVRIRELHEMREFADLYRLFDGIWHPEPGNPPVTLELMKVFSHAGGYVAGAYAGEELVGGSVGILAKDRTLHSHVTGAVIGKGVGPALKAHQREWALARGLTRITWTFDPLVRRNARFNLVKLGARPEEYLCSFYGVMADAINAGDESDRLLAVWRLTEAAGPYSLEGAVTGLAERDGLPVTQRAEGPVVLVATPGDIETLRRADPGAGRAWRMATREVLGGLMANGAQVTGFTDRGEYVLKVSES</sequence>
<dbReference type="InterPro" id="IPR000182">
    <property type="entry name" value="GNAT_dom"/>
</dbReference>
<dbReference type="SUPFAM" id="SSF55729">
    <property type="entry name" value="Acyl-CoA N-acyltransferases (Nat)"/>
    <property type="match status" value="1"/>
</dbReference>
<keyword evidence="3" id="KW-1185">Reference proteome</keyword>
<dbReference type="InterPro" id="IPR038764">
    <property type="entry name" value="GNAT_N_AcTrfase_prd"/>
</dbReference>
<dbReference type="RefSeq" id="WP_343947758.1">
    <property type="nucleotide sequence ID" value="NZ_BAAAHQ010000001.1"/>
</dbReference>
<comment type="caution">
    <text evidence="2">The sequence shown here is derived from an EMBL/GenBank/DDBJ whole genome shotgun (WGS) entry which is preliminary data.</text>
</comment>
<proteinExistence type="predicted"/>
<reference evidence="3" key="1">
    <citation type="journal article" date="2019" name="Int. J. Syst. Evol. Microbiol.">
        <title>The Global Catalogue of Microorganisms (GCM) 10K type strain sequencing project: providing services to taxonomists for standard genome sequencing and annotation.</title>
        <authorList>
            <consortium name="The Broad Institute Genomics Platform"/>
            <consortium name="The Broad Institute Genome Sequencing Center for Infectious Disease"/>
            <person name="Wu L."/>
            <person name="Ma J."/>
        </authorList>
    </citation>
    <scope>NUCLEOTIDE SEQUENCE [LARGE SCALE GENOMIC DNA]</scope>
    <source>
        <strain evidence="3">JCM 11136</strain>
    </source>
</reference>
<evidence type="ECO:0000259" key="1">
    <source>
        <dbReference type="PROSITE" id="PS51186"/>
    </source>
</evidence>
<feature type="domain" description="N-acetyltransferase" evidence="1">
    <location>
        <begin position="5"/>
        <end position="146"/>
    </location>
</feature>
<evidence type="ECO:0000313" key="3">
    <source>
        <dbReference type="Proteomes" id="UP001501578"/>
    </source>
</evidence>
<dbReference type="Proteomes" id="UP001501578">
    <property type="component" value="Unassembled WGS sequence"/>
</dbReference>
<evidence type="ECO:0000313" key="2">
    <source>
        <dbReference type="EMBL" id="GAA0912221.1"/>
    </source>
</evidence>
<dbReference type="InterPro" id="IPR016181">
    <property type="entry name" value="Acyl_CoA_acyltransferase"/>
</dbReference>
<dbReference type="PANTHER" id="PTHR41700">
    <property type="entry name" value="GCN5-RELATED N-ACETYLTRANSFERASE"/>
    <property type="match status" value="1"/>
</dbReference>
<dbReference type="EMBL" id="BAAAHQ010000001">
    <property type="protein sequence ID" value="GAA0912221.1"/>
    <property type="molecule type" value="Genomic_DNA"/>
</dbReference>
<protein>
    <recommendedName>
        <fullName evidence="1">N-acetyltransferase domain-containing protein</fullName>
    </recommendedName>
</protein>
<gene>
    <name evidence="2" type="ORF">GCM10009560_02510</name>
</gene>
<accession>A0ABP3Z0A9</accession>
<dbReference type="PANTHER" id="PTHR41700:SF1">
    <property type="entry name" value="N-ACETYLTRANSFERASE DOMAIN-CONTAINING PROTEIN"/>
    <property type="match status" value="1"/>
</dbReference>
<organism evidence="2 3">
    <name type="scientific">Nonomuraea longicatena</name>
    <dbReference type="NCBI Taxonomy" id="83682"/>
    <lineage>
        <taxon>Bacteria</taxon>
        <taxon>Bacillati</taxon>
        <taxon>Actinomycetota</taxon>
        <taxon>Actinomycetes</taxon>
        <taxon>Streptosporangiales</taxon>
        <taxon>Streptosporangiaceae</taxon>
        <taxon>Nonomuraea</taxon>
    </lineage>
</organism>
<name>A0ABP3Z0A9_9ACTN</name>